<feature type="region of interest" description="Disordered" evidence="6">
    <location>
        <begin position="162"/>
        <end position="189"/>
    </location>
</feature>
<evidence type="ECO:0000313" key="9">
    <source>
        <dbReference type="Proteomes" id="UP000316270"/>
    </source>
</evidence>
<evidence type="ECO:0000256" key="4">
    <source>
        <dbReference type="ARBA" id="ARBA00022777"/>
    </source>
</evidence>
<feature type="compositionally biased region" description="Basic and acidic residues" evidence="6">
    <location>
        <begin position="170"/>
        <end position="182"/>
    </location>
</feature>
<feature type="compositionally biased region" description="Polar residues" evidence="6">
    <location>
        <begin position="109"/>
        <end position="120"/>
    </location>
</feature>
<reference evidence="8 9" key="1">
    <citation type="submission" date="2019-07" db="EMBL/GenBank/DDBJ databases">
        <title>Finished genome of Venturia effusa.</title>
        <authorList>
            <person name="Young C.A."/>
            <person name="Cox M.P."/>
            <person name="Ganley A.R.D."/>
            <person name="David W.J."/>
        </authorList>
    </citation>
    <scope>NUCLEOTIDE SEQUENCE [LARGE SCALE GENOMIC DNA]</scope>
    <source>
        <strain evidence="9">albino</strain>
    </source>
</reference>
<dbReference type="EMBL" id="CP042193">
    <property type="protein sequence ID" value="QDS73352.1"/>
    <property type="molecule type" value="Genomic_DNA"/>
</dbReference>
<evidence type="ECO:0000256" key="3">
    <source>
        <dbReference type="ARBA" id="ARBA00022741"/>
    </source>
</evidence>
<dbReference type="InterPro" id="IPR050660">
    <property type="entry name" value="NEK_Ser/Thr_kinase"/>
</dbReference>
<dbReference type="GO" id="GO:0004674">
    <property type="term" value="F:protein serine/threonine kinase activity"/>
    <property type="evidence" value="ECO:0007669"/>
    <property type="project" value="UniProtKB-EC"/>
</dbReference>
<feature type="region of interest" description="Disordered" evidence="6">
    <location>
        <begin position="1"/>
        <end position="38"/>
    </location>
</feature>
<dbReference type="InterPro" id="IPR008271">
    <property type="entry name" value="Ser/Thr_kinase_AS"/>
</dbReference>
<dbReference type="SMART" id="SM00220">
    <property type="entry name" value="S_TKc"/>
    <property type="match status" value="1"/>
</dbReference>
<feature type="compositionally biased region" description="Low complexity" evidence="6">
    <location>
        <begin position="1"/>
        <end position="10"/>
    </location>
</feature>
<dbReference type="STRING" id="50376.A0A517LCL2"/>
<evidence type="ECO:0000313" key="8">
    <source>
        <dbReference type="EMBL" id="QDS73352.1"/>
    </source>
</evidence>
<dbReference type="OrthoDB" id="310217at2759"/>
<evidence type="ECO:0000256" key="6">
    <source>
        <dbReference type="SAM" id="MobiDB-lite"/>
    </source>
</evidence>
<evidence type="ECO:0000256" key="2">
    <source>
        <dbReference type="ARBA" id="ARBA00022679"/>
    </source>
</evidence>
<dbReference type="GO" id="GO:0005524">
    <property type="term" value="F:ATP binding"/>
    <property type="evidence" value="ECO:0007669"/>
    <property type="project" value="UniProtKB-KW"/>
</dbReference>
<dbReference type="Pfam" id="PF00069">
    <property type="entry name" value="Pkinase"/>
    <property type="match status" value="1"/>
</dbReference>
<dbReference type="SUPFAM" id="SSF56112">
    <property type="entry name" value="Protein kinase-like (PK-like)"/>
    <property type="match status" value="1"/>
</dbReference>
<dbReference type="EC" id="2.7.11.1" evidence="1"/>
<name>A0A517LCL2_9PEZI</name>
<organism evidence="8 9">
    <name type="scientific">Venturia effusa</name>
    <dbReference type="NCBI Taxonomy" id="50376"/>
    <lineage>
        <taxon>Eukaryota</taxon>
        <taxon>Fungi</taxon>
        <taxon>Dikarya</taxon>
        <taxon>Ascomycota</taxon>
        <taxon>Pezizomycotina</taxon>
        <taxon>Dothideomycetes</taxon>
        <taxon>Pleosporomycetidae</taxon>
        <taxon>Venturiales</taxon>
        <taxon>Venturiaceae</taxon>
        <taxon>Venturia</taxon>
    </lineage>
</organism>
<keyword evidence="9" id="KW-1185">Reference proteome</keyword>
<evidence type="ECO:0000256" key="5">
    <source>
        <dbReference type="ARBA" id="ARBA00022840"/>
    </source>
</evidence>
<dbReference type="PROSITE" id="PS00108">
    <property type="entry name" value="PROTEIN_KINASE_ST"/>
    <property type="match status" value="1"/>
</dbReference>
<dbReference type="PROSITE" id="PS50011">
    <property type="entry name" value="PROTEIN_KINASE_DOM"/>
    <property type="match status" value="1"/>
</dbReference>
<protein>
    <recommendedName>
        <fullName evidence="1">non-specific serine/threonine protein kinase</fullName>
        <ecNumber evidence="1">2.7.11.1</ecNumber>
    </recommendedName>
</protein>
<accession>A0A517LCL2</accession>
<dbReference type="AlphaFoldDB" id="A0A517LCL2"/>
<keyword evidence="5" id="KW-0067">ATP-binding</keyword>
<evidence type="ECO:0000256" key="1">
    <source>
        <dbReference type="ARBA" id="ARBA00012513"/>
    </source>
</evidence>
<evidence type="ECO:0000259" key="7">
    <source>
        <dbReference type="PROSITE" id="PS50011"/>
    </source>
</evidence>
<dbReference type="PANTHER" id="PTHR43671">
    <property type="entry name" value="SERINE/THREONINE-PROTEIN KINASE NEK"/>
    <property type="match status" value="1"/>
</dbReference>
<dbReference type="PANTHER" id="PTHR43671:SF13">
    <property type="entry name" value="SERINE_THREONINE-PROTEIN KINASE NEK2"/>
    <property type="match status" value="1"/>
</dbReference>
<feature type="region of interest" description="Disordered" evidence="6">
    <location>
        <begin position="563"/>
        <end position="582"/>
    </location>
</feature>
<keyword evidence="4" id="KW-0418">Kinase</keyword>
<feature type="compositionally biased region" description="Acidic residues" evidence="6">
    <location>
        <begin position="81"/>
        <end position="102"/>
    </location>
</feature>
<dbReference type="Gene3D" id="1.10.510.10">
    <property type="entry name" value="Transferase(Phosphotransferase) domain 1"/>
    <property type="match status" value="1"/>
</dbReference>
<feature type="region of interest" description="Disordered" evidence="6">
    <location>
        <begin position="81"/>
        <end position="123"/>
    </location>
</feature>
<feature type="compositionally biased region" description="Basic and acidic residues" evidence="6">
    <location>
        <begin position="563"/>
        <end position="578"/>
    </location>
</feature>
<proteinExistence type="predicted"/>
<feature type="domain" description="Protein kinase" evidence="7">
    <location>
        <begin position="256"/>
        <end position="618"/>
    </location>
</feature>
<sequence>MVRTRAAASKAKAKDKEPTASSSVPEAMSSETKEQRNERVARMIMIDLRAYAKANGVQFKSKDSKSILQEKVRNHLAAVDEAEAAEEEEEEGEGEGEGVQGEDEPRIESPTNQDDIVTTDNFRRRERAVAEREKRVMAREQEYLNSREAAVEARERAIQEREYGVAQKRSLTEADPEHDLHGPRPQKRRRVALEEEQAIEMTKDLPRPTVPEFLERKGSMRLQRDGKDFRTKRGTHVKQWYDAGLVLDSTTDNERWIYKKGVGEGAYGSCSIWVRANDKVITDRVVVKDQIIDEQSLNWLMWTFDGFQDKPLEADLQRRLWERNPRCFVGYRGFSYNKDDHVFKLFTEYARYGNLKGLIDKWAKSAGTYKKAECIPEPFIWYVARELLLAAKTMATGFRSKDSTTENNHQDGEWVEIVHMDIKPDNVLMADPDPESEDEKARVYQWPRIQVTDFGVAVELQPQWQNPQDLTGRGTQGYMAPEQYRQIGRNPMEYPIQRLSAKTNVWGISAVLYDLMNPRVSKGRNDGTGGPVLDTNSKVQDSRIGYQRDLIFDVERKLKWRMKTADEESHTNRSRPPDDELSNVYSEPLIELVTQCLAFKPEDRMDLQEMESIIEDNLGSWDDSSDPEWSGNVNLDFESKILKLDGKRTPMEDEFAIGSRRASVGAANKI</sequence>
<dbReference type="InterPro" id="IPR000719">
    <property type="entry name" value="Prot_kinase_dom"/>
</dbReference>
<keyword evidence="3" id="KW-0547">Nucleotide-binding</keyword>
<dbReference type="Proteomes" id="UP000316270">
    <property type="component" value="Chromosome 9"/>
</dbReference>
<gene>
    <name evidence="8" type="ORF">FKW77_006948</name>
</gene>
<dbReference type="InterPro" id="IPR011009">
    <property type="entry name" value="Kinase-like_dom_sf"/>
</dbReference>
<keyword evidence="2" id="KW-0808">Transferase</keyword>